<dbReference type="PANTHER" id="PTHR30151:SF40">
    <property type="entry name" value="TRANSPORT SYSTEM INTEGRAL MEMBRANE PROTEIN"/>
    <property type="match status" value="1"/>
</dbReference>
<feature type="transmembrane region" description="Helical" evidence="7">
    <location>
        <begin position="169"/>
        <end position="193"/>
    </location>
</feature>
<evidence type="ECO:0000256" key="6">
    <source>
        <dbReference type="ARBA" id="ARBA00023136"/>
    </source>
</evidence>
<sequence length="263" mass="28532">MSTALKRIGFIVILIAIWEAISKAAIFPAFMWPPFIIPNDPGGTTIIKTFIDGIMSGQLLDATWVSLSRLLIGFLIAVVLGLLLGFLIYKYKLVDDTLGFFVTTLQSIPNIVWFPLAILWFGLGVSSVIFIVVLGATLSITIAASTAFKSVPPLHLRVARTMGSTGFHLFRTIIFPATIPQLISGFRVAWALAWRAVLAGELLGGSGGLGTLLDLGRSLQSMDLVFSIMIIIAIIGSLIDNFVFVAIEKKVLRKWGITPRATN</sequence>
<keyword evidence="5 7" id="KW-1133">Transmembrane helix</keyword>
<evidence type="ECO:0000259" key="8">
    <source>
        <dbReference type="PROSITE" id="PS50928"/>
    </source>
</evidence>
<keyword evidence="2 7" id="KW-0813">Transport</keyword>
<dbReference type="InterPro" id="IPR035906">
    <property type="entry name" value="MetI-like_sf"/>
</dbReference>
<dbReference type="PROSITE" id="PS50928">
    <property type="entry name" value="ABC_TM1"/>
    <property type="match status" value="1"/>
</dbReference>
<evidence type="ECO:0000313" key="10">
    <source>
        <dbReference type="Proteomes" id="UP000093199"/>
    </source>
</evidence>
<evidence type="ECO:0000313" key="9">
    <source>
        <dbReference type="EMBL" id="OCS87169.1"/>
    </source>
</evidence>
<comment type="subcellular location">
    <subcellularLocation>
        <location evidence="1 7">Cell membrane</location>
        <topology evidence="1 7">Multi-pass membrane protein</topology>
    </subcellularLocation>
</comment>
<keyword evidence="3" id="KW-1003">Cell membrane</keyword>
<feature type="transmembrane region" description="Helical" evidence="7">
    <location>
        <begin position="128"/>
        <end position="148"/>
    </location>
</feature>
<evidence type="ECO:0000256" key="4">
    <source>
        <dbReference type="ARBA" id="ARBA00022692"/>
    </source>
</evidence>
<protein>
    <submittedName>
        <fullName evidence="9">ABC transporter permease</fullName>
    </submittedName>
</protein>
<dbReference type="GO" id="GO:0055085">
    <property type="term" value="P:transmembrane transport"/>
    <property type="evidence" value="ECO:0007669"/>
    <property type="project" value="InterPro"/>
</dbReference>
<comment type="similarity">
    <text evidence="7">Belongs to the binding-protein-dependent transport system permease family.</text>
</comment>
<dbReference type="CDD" id="cd06261">
    <property type="entry name" value="TM_PBP2"/>
    <property type="match status" value="1"/>
</dbReference>
<dbReference type="STRING" id="33978.A6M13_11090"/>
<dbReference type="EMBL" id="MASJ01000004">
    <property type="protein sequence ID" value="OCS87169.1"/>
    <property type="molecule type" value="Genomic_DNA"/>
</dbReference>
<dbReference type="OrthoDB" id="9796361at2"/>
<evidence type="ECO:0000256" key="5">
    <source>
        <dbReference type="ARBA" id="ARBA00022989"/>
    </source>
</evidence>
<reference evidence="9 10" key="1">
    <citation type="submission" date="2016-07" db="EMBL/GenBank/DDBJ databases">
        <title>Caryophanon tenue genome sequencing.</title>
        <authorList>
            <person name="Verma A."/>
            <person name="Pal Y."/>
            <person name="Krishnamurthi S."/>
        </authorList>
    </citation>
    <scope>NUCLEOTIDE SEQUENCE [LARGE SCALE GENOMIC DNA]</scope>
    <source>
        <strain evidence="9 10">DSM 14152</strain>
    </source>
</reference>
<evidence type="ECO:0000256" key="1">
    <source>
        <dbReference type="ARBA" id="ARBA00004651"/>
    </source>
</evidence>
<feature type="transmembrane region" description="Helical" evidence="7">
    <location>
        <begin position="70"/>
        <end position="89"/>
    </location>
</feature>
<keyword evidence="10" id="KW-1185">Reference proteome</keyword>
<accession>A0A1C0YJB6</accession>
<keyword evidence="4 7" id="KW-0812">Transmembrane</keyword>
<comment type="caution">
    <text evidence="9">The sequence shown here is derived from an EMBL/GenBank/DDBJ whole genome shotgun (WGS) entry which is preliminary data.</text>
</comment>
<feature type="domain" description="ABC transmembrane type-1" evidence="8">
    <location>
        <begin position="63"/>
        <end position="243"/>
    </location>
</feature>
<organism evidence="9 10">
    <name type="scientific">Caryophanon tenue</name>
    <dbReference type="NCBI Taxonomy" id="33978"/>
    <lineage>
        <taxon>Bacteria</taxon>
        <taxon>Bacillati</taxon>
        <taxon>Bacillota</taxon>
        <taxon>Bacilli</taxon>
        <taxon>Bacillales</taxon>
        <taxon>Caryophanaceae</taxon>
        <taxon>Caryophanon</taxon>
    </lineage>
</organism>
<dbReference type="Proteomes" id="UP000093199">
    <property type="component" value="Unassembled WGS sequence"/>
</dbReference>
<dbReference type="Gene3D" id="1.10.3720.10">
    <property type="entry name" value="MetI-like"/>
    <property type="match status" value="1"/>
</dbReference>
<feature type="transmembrane region" description="Helical" evidence="7">
    <location>
        <begin position="98"/>
        <end position="122"/>
    </location>
</feature>
<dbReference type="InterPro" id="IPR000515">
    <property type="entry name" value="MetI-like"/>
</dbReference>
<dbReference type="PANTHER" id="PTHR30151">
    <property type="entry name" value="ALKANE SULFONATE ABC TRANSPORTER-RELATED, MEMBRANE SUBUNIT"/>
    <property type="match status" value="1"/>
</dbReference>
<name>A0A1C0YJB6_9BACL</name>
<dbReference type="GO" id="GO:0005886">
    <property type="term" value="C:plasma membrane"/>
    <property type="evidence" value="ECO:0007669"/>
    <property type="project" value="UniProtKB-SubCell"/>
</dbReference>
<evidence type="ECO:0000256" key="7">
    <source>
        <dbReference type="RuleBase" id="RU363032"/>
    </source>
</evidence>
<dbReference type="AlphaFoldDB" id="A0A1C0YJB6"/>
<dbReference type="RefSeq" id="WP_066543725.1">
    <property type="nucleotide sequence ID" value="NZ_MASJ01000004.1"/>
</dbReference>
<dbReference type="SUPFAM" id="SSF161098">
    <property type="entry name" value="MetI-like"/>
    <property type="match status" value="1"/>
</dbReference>
<keyword evidence="6 7" id="KW-0472">Membrane</keyword>
<gene>
    <name evidence="9" type="ORF">A6M13_11090</name>
</gene>
<dbReference type="Pfam" id="PF00528">
    <property type="entry name" value="BPD_transp_1"/>
    <property type="match status" value="1"/>
</dbReference>
<evidence type="ECO:0000256" key="3">
    <source>
        <dbReference type="ARBA" id="ARBA00022475"/>
    </source>
</evidence>
<proteinExistence type="inferred from homology"/>
<evidence type="ECO:0000256" key="2">
    <source>
        <dbReference type="ARBA" id="ARBA00022448"/>
    </source>
</evidence>
<feature type="transmembrane region" description="Helical" evidence="7">
    <location>
        <begin position="224"/>
        <end position="247"/>
    </location>
</feature>